<gene>
    <name evidence="4" type="ORF">CHIRRI_LOCUS7719</name>
</gene>
<dbReference type="Pfam" id="PF00010">
    <property type="entry name" value="HLH"/>
    <property type="match status" value="1"/>
</dbReference>
<feature type="compositionally biased region" description="Basic residues" evidence="2">
    <location>
        <begin position="311"/>
        <end position="331"/>
    </location>
</feature>
<dbReference type="SMART" id="SM00353">
    <property type="entry name" value="HLH"/>
    <property type="match status" value="1"/>
</dbReference>
<dbReference type="InterPro" id="IPR050433">
    <property type="entry name" value="Myc_transcription_factors"/>
</dbReference>
<keyword evidence="1" id="KW-0238">DNA-binding</keyword>
<dbReference type="Proteomes" id="UP001153620">
    <property type="component" value="Chromosome 2"/>
</dbReference>
<evidence type="ECO:0000259" key="3">
    <source>
        <dbReference type="PROSITE" id="PS50888"/>
    </source>
</evidence>
<organism evidence="4 5">
    <name type="scientific">Chironomus riparius</name>
    <dbReference type="NCBI Taxonomy" id="315576"/>
    <lineage>
        <taxon>Eukaryota</taxon>
        <taxon>Metazoa</taxon>
        <taxon>Ecdysozoa</taxon>
        <taxon>Arthropoda</taxon>
        <taxon>Hexapoda</taxon>
        <taxon>Insecta</taxon>
        <taxon>Pterygota</taxon>
        <taxon>Neoptera</taxon>
        <taxon>Endopterygota</taxon>
        <taxon>Diptera</taxon>
        <taxon>Nematocera</taxon>
        <taxon>Chironomoidea</taxon>
        <taxon>Chironomidae</taxon>
        <taxon>Chironominae</taxon>
        <taxon>Chironomus</taxon>
    </lineage>
</organism>
<sequence length="445" mass="51980">MTEAFDLMSNTIFDNIVNTEDNQDINLDDIWKSDLSSYDIDTIPLLPTLDEFCHVNKIDKAATNNTNKLVQEEPRNEIIHDCMWSGTCVDKAHPMKRKNFRFCPNEGDNFDDSDMDLETEIMLENNLPATFQSLNRNMQQNDPASIFQEIIQNASQPSRTYPQPSFPKPVPNQQFPQLQQTYHNIPVIFQNPIPAKIMEVKCEPTTSNNLIRLDNVKFEPMATESYQMIPEQHQQVPLQQVFFCNEEPIQPQAVPYYPPTKYEPINAVPQYYYPYPPEFDCNGNQICHVNDTGYFKNIQFTVVDHQNQKQMKQKSQVKRKGPKKTKIKDKKSRTNDEMCFEEGGSKKRPLSRLSIGSDDNPIAKRSMHNSMERQRRIGLKNLFVELKESIPTLDERERVPKVSILREAISYCHKLHTDEKLLEDLKRKHNRLMTQFHKLHKSMIK</sequence>
<proteinExistence type="predicted"/>
<reference evidence="4" key="1">
    <citation type="submission" date="2022-01" db="EMBL/GenBank/DDBJ databases">
        <authorList>
            <person name="King R."/>
        </authorList>
    </citation>
    <scope>NUCLEOTIDE SEQUENCE</scope>
</reference>
<feature type="region of interest" description="Disordered" evidence="2">
    <location>
        <begin position="306"/>
        <end position="344"/>
    </location>
</feature>
<evidence type="ECO:0000256" key="2">
    <source>
        <dbReference type="SAM" id="MobiDB-lite"/>
    </source>
</evidence>
<dbReference type="InterPro" id="IPR002418">
    <property type="entry name" value="Tscrpt_reg_Myc"/>
</dbReference>
<protein>
    <recommendedName>
        <fullName evidence="3">BHLH domain-containing protein</fullName>
    </recommendedName>
</protein>
<dbReference type="GO" id="GO:0003677">
    <property type="term" value="F:DNA binding"/>
    <property type="evidence" value="ECO:0007669"/>
    <property type="project" value="UniProtKB-KW"/>
</dbReference>
<dbReference type="FunFam" id="4.10.280.10:FF:000019">
    <property type="entry name" value="Myc proto-oncogene protein"/>
    <property type="match status" value="1"/>
</dbReference>
<reference evidence="4" key="2">
    <citation type="submission" date="2022-10" db="EMBL/GenBank/DDBJ databases">
        <authorList>
            <consortium name="ENA_rothamsted_submissions"/>
            <consortium name="culmorum"/>
            <person name="King R."/>
        </authorList>
    </citation>
    <scope>NUCLEOTIDE SEQUENCE</scope>
</reference>
<evidence type="ECO:0000313" key="4">
    <source>
        <dbReference type="EMBL" id="CAG9804840.1"/>
    </source>
</evidence>
<dbReference type="GO" id="GO:0003700">
    <property type="term" value="F:DNA-binding transcription factor activity"/>
    <property type="evidence" value="ECO:0007669"/>
    <property type="project" value="InterPro"/>
</dbReference>
<keyword evidence="5" id="KW-1185">Reference proteome</keyword>
<dbReference type="PANTHER" id="PTHR45851">
    <property type="entry name" value="MYC PROTO-ONCOGENE"/>
    <property type="match status" value="1"/>
</dbReference>
<dbReference type="EMBL" id="OU895878">
    <property type="protein sequence ID" value="CAG9804840.1"/>
    <property type="molecule type" value="Genomic_DNA"/>
</dbReference>
<evidence type="ECO:0000313" key="5">
    <source>
        <dbReference type="Proteomes" id="UP001153620"/>
    </source>
</evidence>
<dbReference type="AlphaFoldDB" id="A0A9N9RWW1"/>
<accession>A0A9N9RWW1</accession>
<dbReference type="InterPro" id="IPR011598">
    <property type="entry name" value="bHLH_dom"/>
</dbReference>
<dbReference type="InterPro" id="IPR036638">
    <property type="entry name" value="HLH_DNA-bd_sf"/>
</dbReference>
<dbReference type="PROSITE" id="PS50888">
    <property type="entry name" value="BHLH"/>
    <property type="match status" value="1"/>
</dbReference>
<dbReference type="OrthoDB" id="5964374at2759"/>
<evidence type="ECO:0000256" key="1">
    <source>
        <dbReference type="ARBA" id="ARBA00023125"/>
    </source>
</evidence>
<dbReference type="PRINTS" id="PR00044">
    <property type="entry name" value="LEUZIPPRMYC"/>
</dbReference>
<dbReference type="GO" id="GO:0046983">
    <property type="term" value="F:protein dimerization activity"/>
    <property type="evidence" value="ECO:0007669"/>
    <property type="project" value="InterPro"/>
</dbReference>
<dbReference type="CDD" id="cd11400">
    <property type="entry name" value="bHLHzip_Myc"/>
    <property type="match status" value="1"/>
</dbReference>
<dbReference type="Gene3D" id="4.10.280.10">
    <property type="entry name" value="Helix-loop-helix DNA-binding domain"/>
    <property type="match status" value="1"/>
</dbReference>
<feature type="domain" description="BHLH" evidence="3">
    <location>
        <begin position="363"/>
        <end position="415"/>
    </location>
</feature>
<dbReference type="SUPFAM" id="SSF47459">
    <property type="entry name" value="HLH, helix-loop-helix DNA-binding domain"/>
    <property type="match status" value="1"/>
</dbReference>
<name>A0A9N9RWW1_9DIPT</name>